<organism evidence="2 3">
    <name type="scientific">Catenulispora pinistramenti</name>
    <dbReference type="NCBI Taxonomy" id="2705254"/>
    <lineage>
        <taxon>Bacteria</taxon>
        <taxon>Bacillati</taxon>
        <taxon>Actinomycetota</taxon>
        <taxon>Actinomycetes</taxon>
        <taxon>Catenulisporales</taxon>
        <taxon>Catenulisporaceae</taxon>
        <taxon>Catenulispora</taxon>
    </lineage>
</organism>
<accession>A0ABS5KSX1</accession>
<dbReference type="RefSeq" id="WP_212010713.1">
    <property type="nucleotide sequence ID" value="NZ_JAAFYZ010000064.1"/>
</dbReference>
<gene>
    <name evidence="2" type="ORF">KGQ19_19975</name>
</gene>
<dbReference type="InterPro" id="IPR003779">
    <property type="entry name" value="CMD-like"/>
</dbReference>
<dbReference type="Proteomes" id="UP000730482">
    <property type="component" value="Unassembled WGS sequence"/>
</dbReference>
<dbReference type="PANTHER" id="PTHR35446:SF2">
    <property type="entry name" value="CARBOXYMUCONOLACTONE DECARBOXYLASE-LIKE DOMAIN-CONTAINING PROTEIN"/>
    <property type="match status" value="1"/>
</dbReference>
<proteinExistence type="predicted"/>
<reference evidence="2 3" key="1">
    <citation type="submission" date="2020-02" db="EMBL/GenBank/DDBJ databases">
        <title>Acidophilic actinobacteria isolated from forest soil.</title>
        <authorList>
            <person name="Golinska P."/>
        </authorList>
    </citation>
    <scope>NUCLEOTIDE SEQUENCE [LARGE SCALE GENOMIC DNA]</scope>
    <source>
        <strain evidence="2 3">NL8</strain>
    </source>
</reference>
<evidence type="ECO:0000313" key="2">
    <source>
        <dbReference type="EMBL" id="MBS2549148.1"/>
    </source>
</evidence>
<dbReference type="SUPFAM" id="SSF69118">
    <property type="entry name" value="AhpD-like"/>
    <property type="match status" value="1"/>
</dbReference>
<dbReference type="InterPro" id="IPR004675">
    <property type="entry name" value="AhpD_core"/>
</dbReference>
<dbReference type="InterPro" id="IPR029032">
    <property type="entry name" value="AhpD-like"/>
</dbReference>
<evidence type="ECO:0000313" key="3">
    <source>
        <dbReference type="Proteomes" id="UP000730482"/>
    </source>
</evidence>
<dbReference type="Pfam" id="PF02627">
    <property type="entry name" value="CMD"/>
    <property type="match status" value="1"/>
</dbReference>
<dbReference type="NCBIfam" id="TIGR00778">
    <property type="entry name" value="ahpD_dom"/>
    <property type="match status" value="1"/>
</dbReference>
<protein>
    <submittedName>
        <fullName evidence="2">Carboxymuconolactone decarboxylase family protein</fullName>
    </submittedName>
</protein>
<name>A0ABS5KSX1_9ACTN</name>
<dbReference type="Gene3D" id="1.20.1290.10">
    <property type="entry name" value="AhpD-like"/>
    <property type="match status" value="1"/>
</dbReference>
<comment type="caution">
    <text evidence="2">The sequence shown here is derived from an EMBL/GenBank/DDBJ whole genome shotgun (WGS) entry which is preliminary data.</text>
</comment>
<evidence type="ECO:0000259" key="1">
    <source>
        <dbReference type="Pfam" id="PF02627"/>
    </source>
</evidence>
<feature type="domain" description="Carboxymuconolactone decarboxylase-like" evidence="1">
    <location>
        <begin position="30"/>
        <end position="74"/>
    </location>
</feature>
<keyword evidence="3" id="KW-1185">Reference proteome</keyword>
<dbReference type="EMBL" id="JAAFYZ010000064">
    <property type="protein sequence ID" value="MBS2549148.1"/>
    <property type="molecule type" value="Genomic_DNA"/>
</dbReference>
<dbReference type="PANTHER" id="PTHR35446">
    <property type="entry name" value="SI:CH211-175M2.5"/>
    <property type="match status" value="1"/>
</dbReference>
<sequence>MSHIELGVDEKLFPGITGPLLFRPLTAGPLTDLAETLLRGENTLSRGERELIAAYVSSRNECAFCTDSHSAFAAAQLDQGMPLVLQVRADLDQAPITPKLAALLRIAEAVAESGRKVTAELVETARAAGAGDEEIHDTVLIAAAFCMFNRYVDGLGTLPAGRAEDYEAVAEVVVANGYLPLAGRAPSA</sequence>